<dbReference type="EMBL" id="UINC01189575">
    <property type="protein sequence ID" value="SVE03326.1"/>
    <property type="molecule type" value="Genomic_DNA"/>
</dbReference>
<protein>
    <submittedName>
        <fullName evidence="1">Uncharacterized protein</fullName>
    </submittedName>
</protein>
<dbReference type="AlphaFoldDB" id="A0A383A634"/>
<reference evidence="1" key="1">
    <citation type="submission" date="2018-05" db="EMBL/GenBank/DDBJ databases">
        <authorList>
            <person name="Lanie J.A."/>
            <person name="Ng W.-L."/>
            <person name="Kazmierczak K.M."/>
            <person name="Andrzejewski T.M."/>
            <person name="Davidsen T.M."/>
            <person name="Wayne K.J."/>
            <person name="Tettelin H."/>
            <person name="Glass J.I."/>
            <person name="Rusch D."/>
            <person name="Podicherti R."/>
            <person name="Tsui H.-C.T."/>
            <person name="Winkler M.E."/>
        </authorList>
    </citation>
    <scope>NUCLEOTIDE SEQUENCE</scope>
</reference>
<organism evidence="1">
    <name type="scientific">marine metagenome</name>
    <dbReference type="NCBI Taxonomy" id="408172"/>
    <lineage>
        <taxon>unclassified sequences</taxon>
        <taxon>metagenomes</taxon>
        <taxon>ecological metagenomes</taxon>
    </lineage>
</organism>
<proteinExistence type="predicted"/>
<gene>
    <name evidence="1" type="ORF">METZ01_LOCUS456180</name>
</gene>
<accession>A0A383A634</accession>
<evidence type="ECO:0000313" key="1">
    <source>
        <dbReference type="EMBL" id="SVE03326.1"/>
    </source>
</evidence>
<sequence>MVSDRTLIQQCCPLLLFISNQTVMIKIELKVCNMPP</sequence>
<name>A0A383A634_9ZZZZ</name>